<keyword evidence="3" id="KW-0328">Glycosyltransferase</keyword>
<evidence type="ECO:0000259" key="6">
    <source>
        <dbReference type="Pfam" id="PF00535"/>
    </source>
</evidence>
<comment type="subcellular location">
    <subcellularLocation>
        <location evidence="1">Cell membrane</location>
    </subcellularLocation>
</comment>
<dbReference type="Proteomes" id="UP000292781">
    <property type="component" value="Unassembled WGS sequence"/>
</dbReference>
<feature type="domain" description="Glycosyltransferase 2-like" evidence="6">
    <location>
        <begin position="3"/>
        <end position="103"/>
    </location>
</feature>
<evidence type="ECO:0000256" key="2">
    <source>
        <dbReference type="ARBA" id="ARBA00022475"/>
    </source>
</evidence>
<comment type="caution">
    <text evidence="7">The sequence shown here is derived from an EMBL/GenBank/DDBJ whole genome shotgun (WGS) entry which is preliminary data.</text>
</comment>
<sequence length="229" mass="24747">MLSVVIPTRNSEEGLARTLASLVPAAAEGVVREVVVCDDASTDGTRIVADAAGCTLVEASGGWLRRVETGVAAARRAPWFAILAPNVFLESDWFREVASFVDRVERRGRADVDVGCFRMGYDAFGWRARFAERLVAMSGALLGRPLREQGLVVSRRHWERIAARIADRSAGHGAVVARIPRRAIRVLRADAVLLTNGDGDDGTPSYGRLARIAGTAIGLPLPTDGWRED</sequence>
<keyword evidence="5" id="KW-0472">Membrane</keyword>
<dbReference type="EMBL" id="SJFN01000063">
    <property type="protein sequence ID" value="TBW32313.1"/>
    <property type="molecule type" value="Genomic_DNA"/>
</dbReference>
<dbReference type="InterPro" id="IPR029044">
    <property type="entry name" value="Nucleotide-diphossugar_trans"/>
</dbReference>
<dbReference type="AlphaFoldDB" id="A0A4Q9VDX5"/>
<name>A0A4Q9VDX5_9HYPH</name>
<evidence type="ECO:0000256" key="1">
    <source>
        <dbReference type="ARBA" id="ARBA00004236"/>
    </source>
</evidence>
<dbReference type="SUPFAM" id="SSF53448">
    <property type="entry name" value="Nucleotide-diphospho-sugar transferases"/>
    <property type="match status" value="1"/>
</dbReference>
<evidence type="ECO:0000256" key="4">
    <source>
        <dbReference type="ARBA" id="ARBA00022679"/>
    </source>
</evidence>
<protein>
    <submittedName>
        <fullName evidence="7">Glycosyltransferase</fullName>
    </submittedName>
</protein>
<evidence type="ECO:0000313" key="8">
    <source>
        <dbReference type="Proteomes" id="UP000292781"/>
    </source>
</evidence>
<keyword evidence="4 7" id="KW-0808">Transferase</keyword>
<dbReference type="RefSeq" id="WP_131311865.1">
    <property type="nucleotide sequence ID" value="NZ_SJFN01000063.1"/>
</dbReference>
<dbReference type="OrthoDB" id="9811214at2"/>
<dbReference type="GO" id="GO:0005886">
    <property type="term" value="C:plasma membrane"/>
    <property type="evidence" value="ECO:0007669"/>
    <property type="project" value="UniProtKB-SubCell"/>
</dbReference>
<reference evidence="7 8" key="1">
    <citation type="submission" date="2019-02" db="EMBL/GenBank/DDBJ databases">
        <title>Siculibacillus lacustris gen. nov., sp. nov., a new rosette-forming bacterium isolated from a freshwater crater lake (Lake St. Ana, Romania).</title>
        <authorList>
            <person name="Felfoldi T."/>
            <person name="Marton Z."/>
            <person name="Szabo A."/>
            <person name="Mentes A."/>
            <person name="Boka K."/>
            <person name="Marialigeti K."/>
            <person name="Mathe I."/>
            <person name="Koncz M."/>
            <person name="Schumann P."/>
            <person name="Toth E."/>
        </authorList>
    </citation>
    <scope>NUCLEOTIDE SEQUENCE [LARGE SCALE GENOMIC DNA]</scope>
    <source>
        <strain evidence="7 8">SA-279</strain>
    </source>
</reference>
<evidence type="ECO:0000256" key="5">
    <source>
        <dbReference type="ARBA" id="ARBA00023136"/>
    </source>
</evidence>
<evidence type="ECO:0000256" key="3">
    <source>
        <dbReference type="ARBA" id="ARBA00022676"/>
    </source>
</evidence>
<gene>
    <name evidence="7" type="ORF">EYW49_22230</name>
</gene>
<dbReference type="Gene3D" id="3.90.550.10">
    <property type="entry name" value="Spore Coat Polysaccharide Biosynthesis Protein SpsA, Chain A"/>
    <property type="match status" value="1"/>
</dbReference>
<accession>A0A4Q9VDX5</accession>
<dbReference type="PANTHER" id="PTHR43646">
    <property type="entry name" value="GLYCOSYLTRANSFERASE"/>
    <property type="match status" value="1"/>
</dbReference>
<organism evidence="7 8">
    <name type="scientific">Siculibacillus lacustris</name>
    <dbReference type="NCBI Taxonomy" id="1549641"/>
    <lineage>
        <taxon>Bacteria</taxon>
        <taxon>Pseudomonadati</taxon>
        <taxon>Pseudomonadota</taxon>
        <taxon>Alphaproteobacteria</taxon>
        <taxon>Hyphomicrobiales</taxon>
        <taxon>Ancalomicrobiaceae</taxon>
        <taxon>Siculibacillus</taxon>
    </lineage>
</organism>
<keyword evidence="2" id="KW-1003">Cell membrane</keyword>
<dbReference type="InterPro" id="IPR001173">
    <property type="entry name" value="Glyco_trans_2-like"/>
</dbReference>
<dbReference type="Pfam" id="PF00535">
    <property type="entry name" value="Glycos_transf_2"/>
    <property type="match status" value="1"/>
</dbReference>
<dbReference type="PANTHER" id="PTHR43646:SF2">
    <property type="entry name" value="GLYCOSYLTRANSFERASE 2-LIKE DOMAIN-CONTAINING PROTEIN"/>
    <property type="match status" value="1"/>
</dbReference>
<keyword evidence="8" id="KW-1185">Reference proteome</keyword>
<proteinExistence type="predicted"/>
<dbReference type="GO" id="GO:0016757">
    <property type="term" value="F:glycosyltransferase activity"/>
    <property type="evidence" value="ECO:0007669"/>
    <property type="project" value="UniProtKB-KW"/>
</dbReference>
<evidence type="ECO:0000313" key="7">
    <source>
        <dbReference type="EMBL" id="TBW32313.1"/>
    </source>
</evidence>